<dbReference type="Proteomes" id="UP000535838">
    <property type="component" value="Unassembled WGS sequence"/>
</dbReference>
<dbReference type="InterPro" id="IPR037294">
    <property type="entry name" value="ABC_BtuC-like"/>
</dbReference>
<protein>
    <submittedName>
        <fullName evidence="9">Iron ABC transporter permease</fullName>
    </submittedName>
</protein>
<dbReference type="InterPro" id="IPR000522">
    <property type="entry name" value="ABC_transptr_permease_BtuC"/>
</dbReference>
<dbReference type="GO" id="GO:0022857">
    <property type="term" value="F:transmembrane transporter activity"/>
    <property type="evidence" value="ECO:0007669"/>
    <property type="project" value="InterPro"/>
</dbReference>
<comment type="caution">
    <text evidence="9">The sequence shown here is derived from an EMBL/GenBank/DDBJ whole genome shotgun (WGS) entry which is preliminary data.</text>
</comment>
<comment type="similarity">
    <text evidence="2">Belongs to the binding-protein-dependent transport system permease family. FecCD subfamily.</text>
</comment>
<feature type="transmembrane region" description="Helical" evidence="8">
    <location>
        <begin position="236"/>
        <end position="263"/>
    </location>
</feature>
<feature type="transmembrane region" description="Helical" evidence="8">
    <location>
        <begin position="275"/>
        <end position="297"/>
    </location>
</feature>
<evidence type="ECO:0000256" key="2">
    <source>
        <dbReference type="ARBA" id="ARBA00007935"/>
    </source>
</evidence>
<keyword evidence="4" id="KW-1003">Cell membrane</keyword>
<evidence type="ECO:0000256" key="3">
    <source>
        <dbReference type="ARBA" id="ARBA00022448"/>
    </source>
</evidence>
<dbReference type="PANTHER" id="PTHR30472:SF24">
    <property type="entry name" value="FERRIC ENTEROBACTIN TRANSPORT SYSTEM PERMEASE PROTEIN FEPG"/>
    <property type="match status" value="1"/>
</dbReference>
<dbReference type="CDD" id="cd06550">
    <property type="entry name" value="TM_ABC_iron-siderophores_like"/>
    <property type="match status" value="1"/>
</dbReference>
<keyword evidence="5 8" id="KW-0812">Transmembrane</keyword>
<feature type="transmembrane region" description="Helical" evidence="8">
    <location>
        <begin position="91"/>
        <end position="109"/>
    </location>
</feature>
<dbReference type="Pfam" id="PF01032">
    <property type="entry name" value="FecCD"/>
    <property type="match status" value="1"/>
</dbReference>
<comment type="subcellular location">
    <subcellularLocation>
        <location evidence="1">Cell membrane</location>
        <topology evidence="1">Multi-pass membrane protein</topology>
    </subcellularLocation>
</comment>
<dbReference type="Gene3D" id="1.10.3470.10">
    <property type="entry name" value="ABC transporter involved in vitamin B12 uptake, BtuC"/>
    <property type="match status" value="1"/>
</dbReference>
<feature type="transmembrane region" description="Helical" evidence="8">
    <location>
        <begin position="61"/>
        <end position="82"/>
    </location>
</feature>
<evidence type="ECO:0000256" key="8">
    <source>
        <dbReference type="SAM" id="Phobius"/>
    </source>
</evidence>
<keyword evidence="6 8" id="KW-1133">Transmembrane helix</keyword>
<dbReference type="FunFam" id="1.10.3470.10:FF:000001">
    <property type="entry name" value="Vitamin B12 ABC transporter permease BtuC"/>
    <property type="match status" value="1"/>
</dbReference>
<sequence length="331" mass="34340">MNRIRSRRNLYALGTLVLLAGAFGAALGRTLIAPWDVWGSILGIGTGDYDFVVLTLRLPRVYVALLAGAALGLSGAVLQGVVRNPLASPDIIGITGGASAAAVAFLTFASGTVGIGLMPIAAILGAFLVSMLVYALAWSRGVTPLRLVFIGIGFSAATGAATTFMIVMSPIVTASEAYIWLTGSVYGAAWEDVRLIGSALLVSLPLLLLLARSLNIQSLGDESAIGLGVALQRHRFYLIGLSVLLAGTAVSTAGAVGFVGLVAPHLARLLVGHSFRGLLLGSAFAGGMIVFLADLVARVAFYPLDIPVGVFTAGVGAPFFLYLFYQNRNRF</sequence>
<dbReference type="GO" id="GO:0033214">
    <property type="term" value="P:siderophore-iron import into cell"/>
    <property type="evidence" value="ECO:0007669"/>
    <property type="project" value="TreeGrafter"/>
</dbReference>
<keyword evidence="3" id="KW-0813">Transport</keyword>
<dbReference type="EMBL" id="JACJVQ010000005">
    <property type="protein sequence ID" value="MBB6633699.1"/>
    <property type="molecule type" value="Genomic_DNA"/>
</dbReference>
<organism evidence="9 10">
    <name type="scientific">Cohnella thailandensis</name>
    <dbReference type="NCBI Taxonomy" id="557557"/>
    <lineage>
        <taxon>Bacteria</taxon>
        <taxon>Bacillati</taxon>
        <taxon>Bacillota</taxon>
        <taxon>Bacilli</taxon>
        <taxon>Bacillales</taxon>
        <taxon>Paenibacillaceae</taxon>
        <taxon>Cohnella</taxon>
    </lineage>
</organism>
<dbReference type="SUPFAM" id="SSF81345">
    <property type="entry name" value="ABC transporter involved in vitamin B12 uptake, BtuC"/>
    <property type="match status" value="1"/>
</dbReference>
<evidence type="ECO:0000256" key="7">
    <source>
        <dbReference type="ARBA" id="ARBA00023136"/>
    </source>
</evidence>
<evidence type="ECO:0000256" key="6">
    <source>
        <dbReference type="ARBA" id="ARBA00022989"/>
    </source>
</evidence>
<evidence type="ECO:0000313" key="10">
    <source>
        <dbReference type="Proteomes" id="UP000535838"/>
    </source>
</evidence>
<dbReference type="AlphaFoldDB" id="A0A841SRY1"/>
<feature type="transmembrane region" description="Helical" evidence="8">
    <location>
        <begin position="148"/>
        <end position="173"/>
    </location>
</feature>
<accession>A0A841SRY1</accession>
<evidence type="ECO:0000256" key="4">
    <source>
        <dbReference type="ARBA" id="ARBA00022475"/>
    </source>
</evidence>
<dbReference type="PANTHER" id="PTHR30472">
    <property type="entry name" value="FERRIC ENTEROBACTIN TRANSPORT SYSTEM PERMEASE PROTEIN"/>
    <property type="match status" value="1"/>
</dbReference>
<proteinExistence type="inferred from homology"/>
<reference evidence="9 10" key="1">
    <citation type="submission" date="2020-08" db="EMBL/GenBank/DDBJ databases">
        <title>Cohnella phylogeny.</title>
        <authorList>
            <person name="Dunlap C."/>
        </authorList>
    </citation>
    <scope>NUCLEOTIDE SEQUENCE [LARGE SCALE GENOMIC DNA]</scope>
    <source>
        <strain evidence="9 10">DSM 25241</strain>
    </source>
</reference>
<keyword evidence="7 8" id="KW-0472">Membrane</keyword>
<dbReference type="GO" id="GO:0005886">
    <property type="term" value="C:plasma membrane"/>
    <property type="evidence" value="ECO:0007669"/>
    <property type="project" value="UniProtKB-SubCell"/>
</dbReference>
<feature type="transmembrane region" description="Helical" evidence="8">
    <location>
        <begin position="304"/>
        <end position="325"/>
    </location>
</feature>
<name>A0A841SRY1_9BACL</name>
<evidence type="ECO:0000256" key="1">
    <source>
        <dbReference type="ARBA" id="ARBA00004651"/>
    </source>
</evidence>
<evidence type="ECO:0000256" key="5">
    <source>
        <dbReference type="ARBA" id="ARBA00022692"/>
    </source>
</evidence>
<feature type="transmembrane region" description="Helical" evidence="8">
    <location>
        <begin position="115"/>
        <end position="136"/>
    </location>
</feature>
<gene>
    <name evidence="9" type="ORF">H7B67_06225</name>
</gene>
<keyword evidence="10" id="KW-1185">Reference proteome</keyword>
<evidence type="ECO:0000313" key="9">
    <source>
        <dbReference type="EMBL" id="MBB6633699.1"/>
    </source>
</evidence>
<dbReference type="RefSeq" id="WP_185118922.1">
    <property type="nucleotide sequence ID" value="NZ_JACJVQ010000005.1"/>
</dbReference>